<feature type="transmembrane region" description="Helical" evidence="8">
    <location>
        <begin position="124"/>
        <end position="152"/>
    </location>
</feature>
<feature type="transmembrane region" description="Helical" evidence="8">
    <location>
        <begin position="21"/>
        <end position="40"/>
    </location>
</feature>
<keyword evidence="4" id="KW-1003">Cell membrane</keyword>
<feature type="transmembrane region" description="Helical" evidence="8">
    <location>
        <begin position="217"/>
        <end position="235"/>
    </location>
</feature>
<keyword evidence="3" id="KW-0813">Transport</keyword>
<evidence type="ECO:0000256" key="8">
    <source>
        <dbReference type="SAM" id="Phobius"/>
    </source>
</evidence>
<dbReference type="PANTHER" id="PTHR30472:SF70">
    <property type="entry name" value="MOLYBDATE IMPORT SYSTEM PERMEASE PROTEIN MOLB"/>
    <property type="match status" value="1"/>
</dbReference>
<dbReference type="CDD" id="cd06550">
    <property type="entry name" value="TM_ABC_iron-siderophores_like"/>
    <property type="match status" value="1"/>
</dbReference>
<keyword evidence="6 8" id="KW-1133">Transmembrane helix</keyword>
<comment type="caution">
    <text evidence="9">The sequence shown here is derived from an EMBL/GenBank/DDBJ whole genome shotgun (WGS) entry which is preliminary data.</text>
</comment>
<dbReference type="Proteomes" id="UP000182811">
    <property type="component" value="Unassembled WGS sequence"/>
</dbReference>
<dbReference type="InterPro" id="IPR037294">
    <property type="entry name" value="ABC_BtuC-like"/>
</dbReference>
<feature type="transmembrane region" description="Helical" evidence="8">
    <location>
        <begin position="326"/>
        <end position="345"/>
    </location>
</feature>
<sequence>MAVARKQGSLTNSLATAEGNYRWREIALTALPLLVFLFSFPLGRYPISPGQLLTILAAKVFPIAPTWPATLETVVFQVRLPRMLAAMLVGAALATAGAAYQGMFKNPLVSPDILGASAGAGFGAALAIYFSLGVVGIQVSSFLFGLLAVGLTWALSSRIRHDPVLILVLAGILMGTLFSSGTSLIKYVADPYDKLPAITFWLMGSLAAIAPRDVWTALVPILVGTLPLYLLRWRLNVLSLGEEEARSLGLDTGRLRLIVILCSTLITAASVAISGMIGWVGLIIPHLARMLVGPNYRELLPAAILIGSAYLLLVDDLARVLTSVEIPLGILTSIIGAPFFLYLLLNARRGWV</sequence>
<evidence type="ECO:0000256" key="2">
    <source>
        <dbReference type="ARBA" id="ARBA00007935"/>
    </source>
</evidence>
<dbReference type="GO" id="GO:0033214">
    <property type="term" value="P:siderophore-iron import into cell"/>
    <property type="evidence" value="ECO:0007669"/>
    <property type="project" value="TreeGrafter"/>
</dbReference>
<feature type="transmembrane region" description="Helical" evidence="8">
    <location>
        <begin position="83"/>
        <end position="104"/>
    </location>
</feature>
<evidence type="ECO:0000256" key="4">
    <source>
        <dbReference type="ARBA" id="ARBA00022475"/>
    </source>
</evidence>
<dbReference type="GO" id="GO:0022857">
    <property type="term" value="F:transmembrane transporter activity"/>
    <property type="evidence" value="ECO:0007669"/>
    <property type="project" value="InterPro"/>
</dbReference>
<keyword evidence="7 8" id="KW-0472">Membrane</keyword>
<dbReference type="Gene3D" id="1.10.3470.10">
    <property type="entry name" value="ABC transporter involved in vitamin B12 uptake, BtuC"/>
    <property type="match status" value="1"/>
</dbReference>
<evidence type="ECO:0000313" key="9">
    <source>
        <dbReference type="EMBL" id="OIQ60578.1"/>
    </source>
</evidence>
<evidence type="ECO:0000256" key="5">
    <source>
        <dbReference type="ARBA" id="ARBA00022692"/>
    </source>
</evidence>
<accession>A0A1J5NP77</accession>
<evidence type="ECO:0000313" key="10">
    <source>
        <dbReference type="Proteomes" id="UP000182811"/>
    </source>
</evidence>
<gene>
    <name evidence="9" type="ORF">MOTE_05420</name>
</gene>
<dbReference type="PANTHER" id="PTHR30472">
    <property type="entry name" value="FERRIC ENTEROBACTIN TRANSPORT SYSTEM PERMEASE PROTEIN"/>
    <property type="match status" value="1"/>
</dbReference>
<proteinExistence type="inferred from homology"/>
<dbReference type="InterPro" id="IPR000522">
    <property type="entry name" value="ABC_transptr_permease_BtuC"/>
</dbReference>
<evidence type="ECO:0000256" key="1">
    <source>
        <dbReference type="ARBA" id="ARBA00004651"/>
    </source>
</evidence>
<comment type="subcellular location">
    <subcellularLocation>
        <location evidence="1">Cell membrane</location>
        <topology evidence="1">Multi-pass membrane protein</topology>
    </subcellularLocation>
</comment>
<dbReference type="GO" id="GO:0005886">
    <property type="term" value="C:plasma membrane"/>
    <property type="evidence" value="ECO:0007669"/>
    <property type="project" value="UniProtKB-SubCell"/>
</dbReference>
<comment type="similarity">
    <text evidence="2">Belongs to the binding-protein-dependent transport system permease family. FecCD subfamily.</text>
</comment>
<protein>
    <submittedName>
        <fullName evidence="9">Putative ABC transporter permease protein</fullName>
    </submittedName>
</protein>
<dbReference type="SUPFAM" id="SSF81345">
    <property type="entry name" value="ABC transporter involved in vitamin B12 uptake, BtuC"/>
    <property type="match status" value="1"/>
</dbReference>
<dbReference type="FunFam" id="1.10.3470.10:FF:000001">
    <property type="entry name" value="Vitamin B12 ABC transporter permease BtuC"/>
    <property type="match status" value="1"/>
</dbReference>
<keyword evidence="5 8" id="KW-0812">Transmembrane</keyword>
<feature type="transmembrane region" description="Helical" evidence="8">
    <location>
        <begin position="255"/>
        <end position="284"/>
    </location>
</feature>
<evidence type="ECO:0000256" key="7">
    <source>
        <dbReference type="ARBA" id="ARBA00023136"/>
    </source>
</evidence>
<organism evidence="9 10">
    <name type="scientific">Neomoorella thermoacetica</name>
    <name type="common">Clostridium thermoaceticum</name>
    <dbReference type="NCBI Taxonomy" id="1525"/>
    <lineage>
        <taxon>Bacteria</taxon>
        <taxon>Bacillati</taxon>
        <taxon>Bacillota</taxon>
        <taxon>Clostridia</taxon>
        <taxon>Neomoorellales</taxon>
        <taxon>Neomoorellaceae</taxon>
        <taxon>Neomoorella</taxon>
    </lineage>
</organism>
<reference evidence="9 10" key="1">
    <citation type="submission" date="2016-08" db="EMBL/GenBank/DDBJ databases">
        <title>Genome-based comparison of Moorella thermoacetic strains.</title>
        <authorList>
            <person name="Poehlein A."/>
            <person name="Bengelsdorf F.R."/>
            <person name="Esser C."/>
            <person name="Duerre P."/>
            <person name="Daniel R."/>
        </authorList>
    </citation>
    <scope>NUCLEOTIDE SEQUENCE [LARGE SCALE GENOMIC DNA]</scope>
    <source>
        <strain evidence="9 10">DSM 21394</strain>
    </source>
</reference>
<dbReference type="EMBL" id="MDDC01000004">
    <property type="protein sequence ID" value="OIQ60578.1"/>
    <property type="molecule type" value="Genomic_DNA"/>
</dbReference>
<evidence type="ECO:0000256" key="3">
    <source>
        <dbReference type="ARBA" id="ARBA00022448"/>
    </source>
</evidence>
<dbReference type="OrthoDB" id="9792889at2"/>
<name>A0A1J5NP77_NEOTH</name>
<dbReference type="Pfam" id="PF01032">
    <property type="entry name" value="FecCD"/>
    <property type="match status" value="1"/>
</dbReference>
<evidence type="ECO:0000256" key="6">
    <source>
        <dbReference type="ARBA" id="ARBA00022989"/>
    </source>
</evidence>
<dbReference type="AlphaFoldDB" id="A0A1J5NP77"/>
<feature type="transmembrane region" description="Helical" evidence="8">
    <location>
        <begin position="164"/>
        <end position="189"/>
    </location>
</feature>